<name>A0A8J1UUR0_OWEFU</name>
<dbReference type="Pfam" id="PF26083">
    <property type="entry name" value="TM_Tm6sf2"/>
    <property type="match status" value="1"/>
</dbReference>
<comment type="similarity">
    <text evidence="6">Belongs to the TM6SF family.</text>
</comment>
<dbReference type="InterPro" id="IPR047195">
    <property type="entry name" value="TM6SF1-like"/>
</dbReference>
<reference evidence="7" key="1">
    <citation type="submission" date="2022-03" db="EMBL/GenBank/DDBJ databases">
        <authorList>
            <person name="Martin C."/>
        </authorList>
    </citation>
    <scope>NUCLEOTIDE SEQUENCE</scope>
</reference>
<dbReference type="OrthoDB" id="8181520at2759"/>
<keyword evidence="5" id="KW-0472">Membrane</keyword>
<accession>A0A8J1UUR0</accession>
<evidence type="ECO:0000256" key="1">
    <source>
        <dbReference type="ARBA" id="ARBA00004127"/>
    </source>
</evidence>
<dbReference type="Proteomes" id="UP000749559">
    <property type="component" value="Unassembled WGS sequence"/>
</dbReference>
<dbReference type="PROSITE" id="PS51751">
    <property type="entry name" value="EXPERA"/>
    <property type="match status" value="2"/>
</dbReference>
<organism evidence="7 8">
    <name type="scientific">Owenia fusiformis</name>
    <name type="common">Polychaete worm</name>
    <dbReference type="NCBI Taxonomy" id="6347"/>
    <lineage>
        <taxon>Eukaryota</taxon>
        <taxon>Metazoa</taxon>
        <taxon>Spiralia</taxon>
        <taxon>Lophotrochozoa</taxon>
        <taxon>Annelida</taxon>
        <taxon>Polychaeta</taxon>
        <taxon>Sedentaria</taxon>
        <taxon>Canalipalpata</taxon>
        <taxon>Sabellida</taxon>
        <taxon>Oweniida</taxon>
        <taxon>Oweniidae</taxon>
        <taxon>Owenia</taxon>
    </lineage>
</organism>
<evidence type="ECO:0000256" key="4">
    <source>
        <dbReference type="ARBA" id="ARBA00022989"/>
    </source>
</evidence>
<keyword evidence="4" id="KW-1133">Transmembrane helix</keyword>
<sequence length="367" mass="42116">MEIAPWLKSLIIAFTAIPITYNVNLVQTMELEGMIPLIGFSILLGVVMVMYFLLRENRPHDPFYYFYTLASFGAICSMLIALEADKYINGFFAFYFKNGEVYLTTPYGALCSYWDGTGHLAMYLLMMRAISNKQNYRILGLYWAGSLINSMIVLLVGSVVGNFGIKSAYLMNMPWFIFPIIATGCFLKQRPNQSISVKMANEHHVTIFQRPQDIFFILYLVAALVVSIIRGFSLLGCDMEFFTSYLSNIEPYLNDPASYGKMQGFVYFFYFSLYYVMAIYGFLSPGQSWMVDWSMIHAGAAIQSQVCFIGGALYPRTPADFRVKMFPQGNMWFWLINLGLAIVPQLIAYRCYNQRKFFTPQVSKKQY</sequence>
<dbReference type="GO" id="GO:0016020">
    <property type="term" value="C:membrane"/>
    <property type="evidence" value="ECO:0007669"/>
    <property type="project" value="UniProtKB-UniRule"/>
</dbReference>
<evidence type="ECO:0000313" key="8">
    <source>
        <dbReference type="Proteomes" id="UP000749559"/>
    </source>
</evidence>
<evidence type="ECO:0000256" key="3">
    <source>
        <dbReference type="ARBA" id="ARBA00022737"/>
    </source>
</evidence>
<evidence type="ECO:0000256" key="2">
    <source>
        <dbReference type="ARBA" id="ARBA00022692"/>
    </source>
</evidence>
<dbReference type="EMBL" id="CAIIXF020000007">
    <property type="protein sequence ID" value="CAH1790382.1"/>
    <property type="molecule type" value="Genomic_DNA"/>
</dbReference>
<evidence type="ECO:0000256" key="5">
    <source>
        <dbReference type="ARBA" id="ARBA00023136"/>
    </source>
</evidence>
<dbReference type="GO" id="GO:0012505">
    <property type="term" value="C:endomembrane system"/>
    <property type="evidence" value="ECO:0007669"/>
    <property type="project" value="UniProtKB-SubCell"/>
</dbReference>
<evidence type="ECO:0000313" key="7">
    <source>
        <dbReference type="EMBL" id="CAH1790382.1"/>
    </source>
</evidence>
<proteinExistence type="inferred from homology"/>
<comment type="caution">
    <text evidence="7">The sequence shown here is derived from an EMBL/GenBank/DDBJ whole genome shotgun (WGS) entry which is preliminary data.</text>
</comment>
<dbReference type="PANTHER" id="PTHR14568:SF8">
    <property type="entry name" value="EXPERA DOMAIN-CONTAINING PROTEIN"/>
    <property type="match status" value="1"/>
</dbReference>
<gene>
    <name evidence="7" type="ORF">OFUS_LOCUS15594</name>
</gene>
<comment type="subcellular location">
    <subcellularLocation>
        <location evidence="1">Endomembrane system</location>
        <topology evidence="1">Multi-pass membrane protein</topology>
    </subcellularLocation>
</comment>
<dbReference type="PANTHER" id="PTHR14568">
    <property type="entry name" value="TRANSMEMBRANE SUPERFAMILY 6 MEMBER 1/2"/>
    <property type="match status" value="1"/>
</dbReference>
<evidence type="ECO:0000256" key="6">
    <source>
        <dbReference type="ARBA" id="ARBA00034760"/>
    </source>
</evidence>
<keyword evidence="2" id="KW-0812">Transmembrane</keyword>
<dbReference type="CDD" id="cd21106">
    <property type="entry name" value="TM6SF1-like"/>
    <property type="match status" value="1"/>
</dbReference>
<protein>
    <submittedName>
        <fullName evidence="7">Uncharacterized protein</fullName>
    </submittedName>
</protein>
<dbReference type="InterPro" id="IPR033118">
    <property type="entry name" value="EXPERA"/>
</dbReference>
<keyword evidence="8" id="KW-1185">Reference proteome</keyword>
<keyword evidence="3" id="KW-0677">Repeat</keyword>
<dbReference type="InterPro" id="IPR059044">
    <property type="entry name" value="TM_Tm6sf1/2"/>
</dbReference>
<dbReference type="AlphaFoldDB" id="A0A8J1UUR0"/>